<evidence type="ECO:0000313" key="2">
    <source>
        <dbReference type="EMBL" id="UYN56378.1"/>
    </source>
</evidence>
<gene>
    <name evidence="1" type="ORF">BVJ53_00160</name>
    <name evidence="2" type="ORF">OFW50_13070</name>
</gene>
<reference evidence="2" key="2">
    <citation type="submission" date="2022-10" db="EMBL/GenBank/DDBJ databases">
        <title>Comparative genomic analysis and in-vitro probiotic properties of the potential probiotic L. chiayiensis AACE 3.</title>
        <authorList>
            <person name="Kang X."/>
        </authorList>
    </citation>
    <scope>NUCLEOTIDE SEQUENCE</scope>
    <source>
        <strain evidence="2">AACE 3</strain>
    </source>
</reference>
<proteinExistence type="predicted"/>
<dbReference type="AlphaFoldDB" id="A0A4Q1UEY0"/>
<evidence type="ECO:0000313" key="1">
    <source>
        <dbReference type="EMBL" id="RXT30666.1"/>
    </source>
</evidence>
<dbReference type="EMBL" id="MSSM01000001">
    <property type="protein sequence ID" value="RXT30666.1"/>
    <property type="molecule type" value="Genomic_DNA"/>
</dbReference>
<keyword evidence="4" id="KW-1185">Reference proteome</keyword>
<dbReference type="Proteomes" id="UP001164790">
    <property type="component" value="Chromosome"/>
</dbReference>
<dbReference type="Proteomes" id="UP000290475">
    <property type="component" value="Unassembled WGS sequence"/>
</dbReference>
<protein>
    <submittedName>
        <fullName evidence="1">Uncharacterized protein</fullName>
    </submittedName>
</protein>
<accession>A0A4Q1UEY0</accession>
<sequence length="68" mass="7669">MYTNEQVKRFQLVKLQLAIAEAKAFSQPSLFSLLARIGYIQLDSINVTNARSEELEVHLSFGNVLNIS</sequence>
<reference evidence="1 3" key="1">
    <citation type="submission" date="2017-01" db="EMBL/GenBank/DDBJ databases">
        <title>Lactobacillus chiayiensis sp. nov., a lactic acid bacterium isolated from compost.</title>
        <authorList>
            <person name="Huang C.-H."/>
        </authorList>
    </citation>
    <scope>NUCLEOTIDE SEQUENCE [LARGE SCALE GENOMIC DNA]</scope>
    <source>
        <strain evidence="3">chh01</strain>
        <strain evidence="1">Chh01</strain>
    </source>
</reference>
<organism evidence="1 3">
    <name type="scientific">Lacticaseibacillus chiayiensis</name>
    <dbReference type="NCBI Taxonomy" id="2100821"/>
    <lineage>
        <taxon>Bacteria</taxon>
        <taxon>Bacillati</taxon>
        <taxon>Bacillota</taxon>
        <taxon>Bacilli</taxon>
        <taxon>Lactobacillales</taxon>
        <taxon>Lactobacillaceae</taxon>
        <taxon>Lacticaseibacillus</taxon>
    </lineage>
</organism>
<dbReference type="OrthoDB" id="9787207at2"/>
<dbReference type="EMBL" id="CP107523">
    <property type="protein sequence ID" value="UYN56378.1"/>
    <property type="molecule type" value="Genomic_DNA"/>
</dbReference>
<name>A0A4Q1UEY0_9LACO</name>
<evidence type="ECO:0000313" key="4">
    <source>
        <dbReference type="Proteomes" id="UP001164790"/>
    </source>
</evidence>
<evidence type="ECO:0000313" key="3">
    <source>
        <dbReference type="Proteomes" id="UP000290475"/>
    </source>
</evidence>
<dbReference type="RefSeq" id="WP_129300606.1">
    <property type="nucleotide sequence ID" value="NZ_CP074378.1"/>
</dbReference>